<dbReference type="EMBL" id="CAWYQH010000099">
    <property type="protein sequence ID" value="CAK8685256.1"/>
    <property type="molecule type" value="Genomic_DNA"/>
</dbReference>
<name>A0ABP0G0B2_CLALP</name>
<protein>
    <submittedName>
        <fullName evidence="1">Uncharacterized protein</fullName>
    </submittedName>
</protein>
<proteinExistence type="predicted"/>
<evidence type="ECO:0000313" key="1">
    <source>
        <dbReference type="EMBL" id="CAK8685256.1"/>
    </source>
</evidence>
<evidence type="ECO:0000313" key="2">
    <source>
        <dbReference type="Proteomes" id="UP001642483"/>
    </source>
</evidence>
<sequence length="104" mass="12276">MSYDISYEEELYSKHQKINLQRTALAKQIKETEQKEALLLLVVDDHTSIKRNADIRKSFALSTANSQNFSFLNDPQNKHHNMLKKGYEDMFQTEFIKWKSHVLS</sequence>
<gene>
    <name evidence="1" type="ORF">CVLEPA_LOCUS16396</name>
</gene>
<organism evidence="1 2">
    <name type="scientific">Clavelina lepadiformis</name>
    <name type="common">Light-bulb sea squirt</name>
    <name type="synonym">Ascidia lepadiformis</name>
    <dbReference type="NCBI Taxonomy" id="159417"/>
    <lineage>
        <taxon>Eukaryota</taxon>
        <taxon>Metazoa</taxon>
        <taxon>Chordata</taxon>
        <taxon>Tunicata</taxon>
        <taxon>Ascidiacea</taxon>
        <taxon>Aplousobranchia</taxon>
        <taxon>Clavelinidae</taxon>
        <taxon>Clavelina</taxon>
    </lineage>
</organism>
<accession>A0ABP0G0B2</accession>
<comment type="caution">
    <text evidence="1">The sequence shown here is derived from an EMBL/GenBank/DDBJ whole genome shotgun (WGS) entry which is preliminary data.</text>
</comment>
<dbReference type="Proteomes" id="UP001642483">
    <property type="component" value="Unassembled WGS sequence"/>
</dbReference>
<keyword evidence="2" id="KW-1185">Reference proteome</keyword>
<reference evidence="1 2" key="1">
    <citation type="submission" date="2024-02" db="EMBL/GenBank/DDBJ databases">
        <authorList>
            <person name="Daric V."/>
            <person name="Darras S."/>
        </authorList>
    </citation>
    <scope>NUCLEOTIDE SEQUENCE [LARGE SCALE GENOMIC DNA]</scope>
</reference>